<dbReference type="SUPFAM" id="SSF81324">
    <property type="entry name" value="Voltage-gated potassium channels"/>
    <property type="match status" value="1"/>
</dbReference>
<dbReference type="PANTHER" id="PTHR10037:SF62">
    <property type="entry name" value="SODIUM CHANNEL PROTEIN 60E"/>
    <property type="match status" value="1"/>
</dbReference>
<evidence type="ECO:0000256" key="3">
    <source>
        <dbReference type="ARBA" id="ARBA00022837"/>
    </source>
</evidence>
<evidence type="ECO:0000259" key="8">
    <source>
        <dbReference type="PROSITE" id="PS50222"/>
    </source>
</evidence>
<dbReference type="InterPro" id="IPR043203">
    <property type="entry name" value="VGCC_Ca_Na"/>
</dbReference>
<dbReference type="Gene3D" id="1.20.120.350">
    <property type="entry name" value="Voltage-gated potassium channels. Chain C"/>
    <property type="match status" value="1"/>
</dbReference>
<dbReference type="InterPro" id="IPR018247">
    <property type="entry name" value="EF_Hand_1_Ca_BS"/>
</dbReference>
<dbReference type="CDD" id="cd00051">
    <property type="entry name" value="EFh"/>
    <property type="match status" value="1"/>
</dbReference>
<feature type="compositionally biased region" description="Polar residues" evidence="6">
    <location>
        <begin position="585"/>
        <end position="602"/>
    </location>
</feature>
<feature type="transmembrane region" description="Helical" evidence="7">
    <location>
        <begin position="389"/>
        <end position="411"/>
    </location>
</feature>
<accession>A0A813DD04</accession>
<dbReference type="AlphaFoldDB" id="A0A813DD04"/>
<evidence type="ECO:0000256" key="6">
    <source>
        <dbReference type="SAM" id="MobiDB-lite"/>
    </source>
</evidence>
<dbReference type="GO" id="GO:0001518">
    <property type="term" value="C:voltage-gated sodium channel complex"/>
    <property type="evidence" value="ECO:0007669"/>
    <property type="project" value="TreeGrafter"/>
</dbReference>
<dbReference type="PROSITE" id="PS00018">
    <property type="entry name" value="EF_HAND_1"/>
    <property type="match status" value="1"/>
</dbReference>
<dbReference type="SMART" id="SM00054">
    <property type="entry name" value="EFh"/>
    <property type="match status" value="2"/>
</dbReference>
<keyword evidence="5 7" id="KW-0472">Membrane</keyword>
<evidence type="ECO:0000256" key="1">
    <source>
        <dbReference type="ARBA" id="ARBA00004141"/>
    </source>
</evidence>
<dbReference type="OrthoDB" id="416585at2759"/>
<dbReference type="GO" id="GO:0005509">
    <property type="term" value="F:calcium ion binding"/>
    <property type="evidence" value="ECO:0007669"/>
    <property type="project" value="InterPro"/>
</dbReference>
<gene>
    <name evidence="9" type="ORF">PGLA1383_LOCUS4357</name>
</gene>
<keyword evidence="3" id="KW-0106">Calcium</keyword>
<dbReference type="InterPro" id="IPR005821">
    <property type="entry name" value="Ion_trans_dom"/>
</dbReference>
<feature type="domain" description="EF-hand" evidence="8">
    <location>
        <begin position="478"/>
        <end position="512"/>
    </location>
</feature>
<proteinExistence type="predicted"/>
<dbReference type="Gene3D" id="1.10.238.10">
    <property type="entry name" value="EF-hand"/>
    <property type="match status" value="1"/>
</dbReference>
<organism evidence="9 10">
    <name type="scientific">Polarella glacialis</name>
    <name type="common">Dinoflagellate</name>
    <dbReference type="NCBI Taxonomy" id="89957"/>
    <lineage>
        <taxon>Eukaryota</taxon>
        <taxon>Sar</taxon>
        <taxon>Alveolata</taxon>
        <taxon>Dinophyceae</taxon>
        <taxon>Suessiales</taxon>
        <taxon>Suessiaceae</taxon>
        <taxon>Polarella</taxon>
    </lineage>
</organism>
<feature type="transmembrane region" description="Helical" evidence="7">
    <location>
        <begin position="303"/>
        <end position="326"/>
    </location>
</feature>
<dbReference type="PANTHER" id="PTHR10037">
    <property type="entry name" value="VOLTAGE-GATED CATION CHANNEL CALCIUM AND SODIUM"/>
    <property type="match status" value="1"/>
</dbReference>
<protein>
    <recommendedName>
        <fullName evidence="8">EF-hand domain-containing protein</fullName>
    </recommendedName>
</protein>
<dbReference type="Pfam" id="PF13499">
    <property type="entry name" value="EF-hand_7"/>
    <property type="match status" value="1"/>
</dbReference>
<reference evidence="9" key="1">
    <citation type="submission" date="2021-02" db="EMBL/GenBank/DDBJ databases">
        <authorList>
            <person name="Dougan E. K."/>
            <person name="Rhodes N."/>
            <person name="Thang M."/>
            <person name="Chan C."/>
        </authorList>
    </citation>
    <scope>NUCLEOTIDE SEQUENCE</scope>
</reference>
<feature type="compositionally biased region" description="Basic and acidic residues" evidence="6">
    <location>
        <begin position="82"/>
        <end position="93"/>
    </location>
</feature>
<evidence type="ECO:0000256" key="2">
    <source>
        <dbReference type="ARBA" id="ARBA00022692"/>
    </source>
</evidence>
<evidence type="ECO:0000256" key="4">
    <source>
        <dbReference type="ARBA" id="ARBA00022989"/>
    </source>
</evidence>
<evidence type="ECO:0000256" key="5">
    <source>
        <dbReference type="ARBA" id="ARBA00023136"/>
    </source>
</evidence>
<name>A0A813DD04_POLGL</name>
<dbReference type="EMBL" id="CAJNNV010001643">
    <property type="protein sequence ID" value="CAE8585450.1"/>
    <property type="molecule type" value="Genomic_DNA"/>
</dbReference>
<dbReference type="PROSITE" id="PS50222">
    <property type="entry name" value="EF_HAND_2"/>
    <property type="match status" value="2"/>
</dbReference>
<evidence type="ECO:0000256" key="7">
    <source>
        <dbReference type="SAM" id="Phobius"/>
    </source>
</evidence>
<dbReference type="SUPFAM" id="SSF47473">
    <property type="entry name" value="EF-hand"/>
    <property type="match status" value="1"/>
</dbReference>
<keyword evidence="2 7" id="KW-0812">Transmembrane</keyword>
<dbReference type="Pfam" id="PF00520">
    <property type="entry name" value="Ion_trans"/>
    <property type="match status" value="1"/>
</dbReference>
<dbReference type="Gene3D" id="1.10.287.70">
    <property type="match status" value="1"/>
</dbReference>
<evidence type="ECO:0000313" key="9">
    <source>
        <dbReference type="EMBL" id="CAE8585450.1"/>
    </source>
</evidence>
<dbReference type="GO" id="GO:0005248">
    <property type="term" value="F:voltage-gated sodium channel activity"/>
    <property type="evidence" value="ECO:0007669"/>
    <property type="project" value="TreeGrafter"/>
</dbReference>
<keyword evidence="4 7" id="KW-1133">Transmembrane helix</keyword>
<dbReference type="InterPro" id="IPR002048">
    <property type="entry name" value="EF_hand_dom"/>
</dbReference>
<keyword evidence="10" id="KW-1185">Reference proteome</keyword>
<comment type="subcellular location">
    <subcellularLocation>
        <location evidence="1">Membrane</location>
        <topology evidence="1">Multi-pass membrane protein</topology>
    </subcellularLocation>
</comment>
<dbReference type="Proteomes" id="UP000654075">
    <property type="component" value="Unassembled WGS sequence"/>
</dbReference>
<dbReference type="InterPro" id="IPR011992">
    <property type="entry name" value="EF-hand-dom_pair"/>
</dbReference>
<sequence>MMSHALGEVENEMSQLVEGFQARLFELHTKVVVKLQQENQELRELLAAGIQVDKEAVRLPVQQLQTVLQHQEQPPQIVSDHSAIEDQERERPMDSPVSPGRRKARNTPEMADAVIAEVFRSDPQDARPTYFKNITGSFFAASNQRRGLPHRLTGMSREQLFEAFFCVIICLNCITIGLESHYEVQTGGAPHGLADFLAVSEHVFTMIFTVEILSRVRALGFRRFCPTSRSNLWNFIDAVVVISAIVFTWIMPLLYTKEEIYSVRSLTALRAVRLLRLVHVVRKVEVFHEVWVLIRGMADSLRVLFWTIVVIFFITYIFAVFGLTLLSKPIFEISQRESLSPAQRLQIDKLSDYLCGLGDIMASLVQVLTLDSHGSIMRPTMKYIPWSWLYFYSYIAIAVFVLMNLVTAIIVENAVSNSRNDEEKQLHIREQKNSQELGHLKQFFTLMDSDGDGSLSWDEFQLSFSDPHLCNEWKLLDFEPEECQKLFRLLDTGDGTIDTDEFFEGLRKMKGSAQSKDVFALRRQVEDLRAAMGNMLGFHRSGVSSPRSMGAGSLMPRSSPICSRGTSPVQNSLREFTINMGEFINPTNDESTLRNQTASLSNENEDSQAEQFNEEMITVPLGVHERERITPHTEKILV</sequence>
<feature type="transmembrane region" description="Helical" evidence="7">
    <location>
        <begin position="160"/>
        <end position="178"/>
    </location>
</feature>
<comment type="caution">
    <text evidence="9">The sequence shown here is derived from an EMBL/GenBank/DDBJ whole genome shotgun (WGS) entry which is preliminary data.</text>
</comment>
<feature type="transmembrane region" description="Helical" evidence="7">
    <location>
        <begin position="193"/>
        <end position="214"/>
    </location>
</feature>
<feature type="region of interest" description="Disordered" evidence="6">
    <location>
        <begin position="543"/>
        <end position="568"/>
    </location>
</feature>
<feature type="region of interest" description="Disordered" evidence="6">
    <location>
        <begin position="70"/>
        <end position="107"/>
    </location>
</feature>
<evidence type="ECO:0000313" key="10">
    <source>
        <dbReference type="Proteomes" id="UP000654075"/>
    </source>
</evidence>
<feature type="transmembrane region" description="Helical" evidence="7">
    <location>
        <begin position="235"/>
        <end position="255"/>
    </location>
</feature>
<feature type="domain" description="EF-hand" evidence="8">
    <location>
        <begin position="435"/>
        <end position="470"/>
    </location>
</feature>
<feature type="region of interest" description="Disordered" evidence="6">
    <location>
        <begin position="585"/>
        <end position="609"/>
    </location>
</feature>
<dbReference type="InterPro" id="IPR027359">
    <property type="entry name" value="Volt_channel_dom_sf"/>
</dbReference>